<feature type="transmembrane region" description="Helical" evidence="5">
    <location>
        <begin position="28"/>
        <end position="47"/>
    </location>
</feature>
<keyword evidence="4 5" id="KW-0472">Membrane</keyword>
<evidence type="ECO:0000259" key="7">
    <source>
        <dbReference type="Pfam" id="PF12537"/>
    </source>
</evidence>
<dbReference type="PANTHER" id="PTHR15948:SF0">
    <property type="entry name" value="GOLGI PH REGULATOR A-RELATED"/>
    <property type="match status" value="1"/>
</dbReference>
<gene>
    <name evidence="8" type="ORF">LTR25_001283</name>
</gene>
<proteinExistence type="predicted"/>
<evidence type="ECO:0000256" key="5">
    <source>
        <dbReference type="SAM" id="Phobius"/>
    </source>
</evidence>
<dbReference type="Pfam" id="PF12430">
    <property type="entry name" value="ABA_GPCR"/>
    <property type="match status" value="1"/>
</dbReference>
<comment type="caution">
    <text evidence="8">The sequence shown here is derived from an EMBL/GenBank/DDBJ whole genome shotgun (WGS) entry which is preliminary data.</text>
</comment>
<dbReference type="Proteomes" id="UP001345827">
    <property type="component" value="Unassembled WGS sequence"/>
</dbReference>
<keyword evidence="3 5" id="KW-1133">Transmembrane helix</keyword>
<dbReference type="AlphaFoldDB" id="A0AAV9QJP5"/>
<keyword evidence="2 5" id="KW-0812">Transmembrane</keyword>
<sequence length="535" mass="58232">MLPSNPLEDCDDCTPDYLRSSTEFGTKAAFSTLPFIATFAVLTFIAYRKVYPLLSTPPTGQDSLKDLPRPATSPEPATQQLARRVAAITFSSTIALSAVLTELLLCEISNSFNPTARTVALQTTVVSLLGLLVVAIPLLGISSVVSKSGYKFRGEKKHRVRLAWTLEFGGYAAFLFGFWAIGALLPSSTSITESISRHEGLFQACLDRLGITGVSLMALLSGFASVSAIWQSFGSRVRPVAETDIARKQAGLDATLDMLAEKKEKLRMLEQKASQSPTQGFWGRTMGSLRGNREMQERETLEMEQSGLETMASSLESSVAIMRARRVNQMRATTPLGRLSLVFSYVFSCYCVYRICTTTINIVRRMVSSGPATPSSDTDPVTYTIALFARHVYPSLDQASWAQQISFLLSGAMLLASFTAVTQTFHLFARFMPGVLHATKTNFALLISQISGMYVISSAIMLRGMMPKEVGSVINSALGAGLLEPAWVQRWFDGFFMLAVVATATGIFLGRQISGVASFEDDTGWDGGMELGKRS</sequence>
<protein>
    <recommendedName>
        <fullName evidence="10">Abscisic acid G-protein coupled receptor-like domain-containing protein</fullName>
    </recommendedName>
</protein>
<feature type="transmembrane region" description="Helical" evidence="5">
    <location>
        <begin position="85"/>
        <end position="105"/>
    </location>
</feature>
<evidence type="ECO:0000256" key="4">
    <source>
        <dbReference type="ARBA" id="ARBA00023136"/>
    </source>
</evidence>
<comment type="subcellular location">
    <subcellularLocation>
        <location evidence="1">Membrane</location>
        <topology evidence="1">Multi-pass membrane protein</topology>
    </subcellularLocation>
</comment>
<feature type="transmembrane region" description="Helical" evidence="5">
    <location>
        <begin position="491"/>
        <end position="510"/>
    </location>
</feature>
<feature type="transmembrane region" description="Helical" evidence="5">
    <location>
        <begin position="125"/>
        <end position="145"/>
    </location>
</feature>
<evidence type="ECO:0000256" key="1">
    <source>
        <dbReference type="ARBA" id="ARBA00004141"/>
    </source>
</evidence>
<dbReference type="InterPro" id="IPR025969">
    <property type="entry name" value="ABA_GPCR_dom"/>
</dbReference>
<dbReference type="InterPro" id="IPR015672">
    <property type="entry name" value="GPHR/GTG"/>
</dbReference>
<feature type="transmembrane region" description="Helical" evidence="5">
    <location>
        <begin position="209"/>
        <end position="230"/>
    </location>
</feature>
<dbReference type="InterPro" id="IPR022535">
    <property type="entry name" value="Golgi_pH-regulator_cons_dom"/>
</dbReference>
<evidence type="ECO:0000313" key="8">
    <source>
        <dbReference type="EMBL" id="KAK5543669.1"/>
    </source>
</evidence>
<dbReference type="Pfam" id="PF12537">
    <property type="entry name" value="GPHR_N"/>
    <property type="match status" value="1"/>
</dbReference>
<organism evidence="8 9">
    <name type="scientific">Vermiconidia calcicola</name>
    <dbReference type="NCBI Taxonomy" id="1690605"/>
    <lineage>
        <taxon>Eukaryota</taxon>
        <taxon>Fungi</taxon>
        <taxon>Dikarya</taxon>
        <taxon>Ascomycota</taxon>
        <taxon>Pezizomycotina</taxon>
        <taxon>Dothideomycetes</taxon>
        <taxon>Dothideomycetidae</taxon>
        <taxon>Mycosphaerellales</taxon>
        <taxon>Extremaceae</taxon>
        <taxon>Vermiconidia</taxon>
    </lineage>
</organism>
<dbReference type="GO" id="GO:0016020">
    <property type="term" value="C:membrane"/>
    <property type="evidence" value="ECO:0007669"/>
    <property type="project" value="UniProtKB-SubCell"/>
</dbReference>
<keyword evidence="9" id="KW-1185">Reference proteome</keyword>
<feature type="domain" description="Abscisic acid G-protein coupled receptor-like" evidence="6">
    <location>
        <begin position="331"/>
        <end position="511"/>
    </location>
</feature>
<evidence type="ECO:0000259" key="6">
    <source>
        <dbReference type="Pfam" id="PF12430"/>
    </source>
</evidence>
<feature type="transmembrane region" description="Helical" evidence="5">
    <location>
        <begin position="405"/>
        <end position="429"/>
    </location>
</feature>
<reference evidence="8 9" key="1">
    <citation type="submission" date="2023-06" db="EMBL/GenBank/DDBJ databases">
        <title>Black Yeasts Isolated from many extreme environments.</title>
        <authorList>
            <person name="Coleine C."/>
            <person name="Stajich J.E."/>
            <person name="Selbmann L."/>
        </authorList>
    </citation>
    <scope>NUCLEOTIDE SEQUENCE [LARGE SCALE GENOMIC DNA]</scope>
    <source>
        <strain evidence="8 9">CCFEE 5887</strain>
    </source>
</reference>
<dbReference type="PANTHER" id="PTHR15948">
    <property type="entry name" value="G-PROTEIN COUPLED RECEPTOR 89-RELATED"/>
    <property type="match status" value="1"/>
</dbReference>
<feature type="transmembrane region" description="Helical" evidence="5">
    <location>
        <begin position="166"/>
        <end position="189"/>
    </location>
</feature>
<accession>A0AAV9QJP5</accession>
<name>A0AAV9QJP5_9PEZI</name>
<feature type="domain" description="Golgi pH regulator conserved" evidence="7">
    <location>
        <begin position="200"/>
        <end position="266"/>
    </location>
</feature>
<feature type="transmembrane region" description="Helical" evidence="5">
    <location>
        <begin position="441"/>
        <end position="462"/>
    </location>
</feature>
<evidence type="ECO:0000256" key="3">
    <source>
        <dbReference type="ARBA" id="ARBA00022989"/>
    </source>
</evidence>
<dbReference type="EMBL" id="JAXLQG010000002">
    <property type="protein sequence ID" value="KAK5543669.1"/>
    <property type="molecule type" value="Genomic_DNA"/>
</dbReference>
<evidence type="ECO:0008006" key="10">
    <source>
        <dbReference type="Google" id="ProtNLM"/>
    </source>
</evidence>
<evidence type="ECO:0000256" key="2">
    <source>
        <dbReference type="ARBA" id="ARBA00022692"/>
    </source>
</evidence>
<evidence type="ECO:0000313" key="9">
    <source>
        <dbReference type="Proteomes" id="UP001345827"/>
    </source>
</evidence>
<feature type="transmembrane region" description="Helical" evidence="5">
    <location>
        <begin position="336"/>
        <end position="355"/>
    </location>
</feature>